<dbReference type="PANTHER" id="PTHR36582">
    <property type="entry name" value="ANTITOXIN PARD"/>
    <property type="match status" value="1"/>
</dbReference>
<name>A0A2W4W1Q9_9CYAN</name>
<dbReference type="AlphaFoldDB" id="A0A2W4W1Q9"/>
<protein>
    <submittedName>
        <fullName evidence="1">Type II toxin-antitoxin system ParD family antitoxin</fullName>
    </submittedName>
</protein>
<gene>
    <name evidence="1" type="ORF">DCF17_13630</name>
</gene>
<dbReference type="InterPro" id="IPR022789">
    <property type="entry name" value="ParD"/>
</dbReference>
<reference evidence="2" key="1">
    <citation type="submission" date="2018-04" db="EMBL/GenBank/DDBJ databases">
        <authorList>
            <person name="Cornet L."/>
        </authorList>
    </citation>
    <scope>NUCLEOTIDE SEQUENCE [LARGE SCALE GENOMIC DNA]</scope>
</reference>
<dbReference type="NCBIfam" id="TIGR02606">
    <property type="entry name" value="antidote_CC2985"/>
    <property type="match status" value="1"/>
</dbReference>
<organism evidence="1 2">
    <name type="scientific">Shackletoniella antarctica</name>
    <dbReference type="NCBI Taxonomy" id="268115"/>
    <lineage>
        <taxon>Bacteria</taxon>
        <taxon>Bacillati</taxon>
        <taxon>Cyanobacteriota</taxon>
        <taxon>Cyanophyceae</taxon>
        <taxon>Oculatellales</taxon>
        <taxon>Oculatellaceae</taxon>
        <taxon>Shackletoniella</taxon>
    </lineage>
</organism>
<reference evidence="1 2" key="2">
    <citation type="submission" date="2018-06" db="EMBL/GenBank/DDBJ databases">
        <title>Metagenomic assembly of (sub)arctic Cyanobacteria and their associated microbiome from non-axenic cultures.</title>
        <authorList>
            <person name="Baurain D."/>
        </authorList>
    </citation>
    <scope>NUCLEOTIDE SEQUENCE [LARGE SCALE GENOMIC DNA]</scope>
    <source>
        <strain evidence="1">ULC041bin1</strain>
    </source>
</reference>
<dbReference type="PANTHER" id="PTHR36582:SF2">
    <property type="entry name" value="ANTITOXIN PARD"/>
    <property type="match status" value="1"/>
</dbReference>
<dbReference type="Proteomes" id="UP000249081">
    <property type="component" value="Unassembled WGS sequence"/>
</dbReference>
<dbReference type="Pfam" id="PF03693">
    <property type="entry name" value="ParD_antitoxin"/>
    <property type="match status" value="1"/>
</dbReference>
<evidence type="ECO:0000313" key="1">
    <source>
        <dbReference type="EMBL" id="PZO39134.1"/>
    </source>
</evidence>
<dbReference type="InterPro" id="IPR038296">
    <property type="entry name" value="ParD_sf"/>
</dbReference>
<dbReference type="Gene3D" id="6.10.10.120">
    <property type="entry name" value="Antitoxin ParD1-like"/>
    <property type="match status" value="1"/>
</dbReference>
<accession>A0A2W4W1Q9</accession>
<proteinExistence type="predicted"/>
<comment type="caution">
    <text evidence="1">The sequence shown here is derived from an EMBL/GenBank/DDBJ whole genome shotgun (WGS) entry which is preliminary data.</text>
</comment>
<sequence length="88" mass="9954">MEITLTPEVEEYIQSKIASGQYASASEVFFAGIKLLQDIEKTYQGRYQALRDEVKIGLDAADRGEVVDADTVFSQLQERLNQKRNQTP</sequence>
<evidence type="ECO:0000313" key="2">
    <source>
        <dbReference type="Proteomes" id="UP000249081"/>
    </source>
</evidence>
<dbReference type="EMBL" id="QBMN01000092">
    <property type="protein sequence ID" value="PZO39134.1"/>
    <property type="molecule type" value="Genomic_DNA"/>
</dbReference>